<dbReference type="PANTHER" id="PTHR32243">
    <property type="entry name" value="MALTOSE TRANSPORT SYSTEM PERMEASE-RELATED"/>
    <property type="match status" value="1"/>
</dbReference>
<dbReference type="AlphaFoldDB" id="A0A078KPN7"/>
<dbReference type="OrthoDB" id="9794684at2"/>
<keyword evidence="3 9" id="KW-0813">Transport</keyword>
<sequence length="274" mass="30476">MKNKIYSFLVHLELIIMAILVLVPIIWIVLSAFNPGNGLATSSLIPQSLTLDNFRRLFVETNYGLWFLNSMSIAVLNAILSVILILITAWIMSRFKFKGKKASLMTILLLSMFPTFLSMAALYTLYLNLGLLDKPIALVIIYVAGAIPYNVWLVKGYLDGLPKEIDEAAYIDGCSYFTTFRKIILPLSKPIITYCAVSQFMMPWMDYIMPNFLLSSDTSKTLAVGLYGLITGHENTNFTMFAAGSLIIAVPITILFIVFQKNLAQGIAAGANKE</sequence>
<dbReference type="InterPro" id="IPR035906">
    <property type="entry name" value="MetI-like_sf"/>
</dbReference>
<evidence type="ECO:0000313" key="12">
    <source>
        <dbReference type="Proteomes" id="UP000032431"/>
    </source>
</evidence>
<dbReference type="PROSITE" id="PS50928">
    <property type="entry name" value="ABC_TM1"/>
    <property type="match status" value="1"/>
</dbReference>
<evidence type="ECO:0000256" key="8">
    <source>
        <dbReference type="ARBA" id="ARBA00023136"/>
    </source>
</evidence>
<feature type="transmembrane region" description="Helical" evidence="9">
    <location>
        <begin position="12"/>
        <end position="33"/>
    </location>
</feature>
<dbReference type="EMBL" id="LM995447">
    <property type="protein sequence ID" value="CDZ24373.1"/>
    <property type="molecule type" value="Genomic_DNA"/>
</dbReference>
<dbReference type="PATRIC" id="fig|29343.3.peg.1325"/>
<feature type="transmembrane region" description="Helical" evidence="9">
    <location>
        <begin position="191"/>
        <end position="209"/>
    </location>
</feature>
<dbReference type="Gene3D" id="1.10.3720.10">
    <property type="entry name" value="MetI-like"/>
    <property type="match status" value="1"/>
</dbReference>
<feature type="domain" description="ABC transmembrane type-1" evidence="10">
    <location>
        <begin position="67"/>
        <end position="259"/>
    </location>
</feature>
<dbReference type="GO" id="GO:0055085">
    <property type="term" value="P:transmembrane transport"/>
    <property type="evidence" value="ECO:0007669"/>
    <property type="project" value="InterPro"/>
</dbReference>
<feature type="transmembrane region" description="Helical" evidence="9">
    <location>
        <begin position="104"/>
        <end position="129"/>
    </location>
</feature>
<accession>A0A078KPN7</accession>
<evidence type="ECO:0000256" key="1">
    <source>
        <dbReference type="ARBA" id="ARBA00004651"/>
    </source>
</evidence>
<keyword evidence="7 9" id="KW-1133">Transmembrane helix</keyword>
<comment type="subcellular location">
    <subcellularLocation>
        <location evidence="1 9">Cell membrane</location>
        <topology evidence="1 9">Multi-pass membrane protein</topology>
    </subcellularLocation>
</comment>
<keyword evidence="5" id="KW-0762">Sugar transport</keyword>
<proteinExistence type="inferred from homology"/>
<evidence type="ECO:0000256" key="5">
    <source>
        <dbReference type="ARBA" id="ARBA00022597"/>
    </source>
</evidence>
<feature type="transmembrane region" description="Helical" evidence="9">
    <location>
        <begin position="135"/>
        <end position="154"/>
    </location>
</feature>
<organism evidence="11 12">
    <name type="scientific">[Clostridium] cellulosi</name>
    <dbReference type="NCBI Taxonomy" id="29343"/>
    <lineage>
        <taxon>Bacteria</taxon>
        <taxon>Bacillati</taxon>
        <taxon>Bacillota</taxon>
        <taxon>Clostridia</taxon>
        <taxon>Eubacteriales</taxon>
        <taxon>Oscillospiraceae</taxon>
        <taxon>Oscillospiraceae incertae sedis</taxon>
    </lineage>
</organism>
<protein>
    <submittedName>
        <fullName evidence="11">ABC transporter permease</fullName>
    </submittedName>
</protein>
<dbReference type="InterPro" id="IPR050901">
    <property type="entry name" value="BP-dep_ABC_trans_perm"/>
</dbReference>
<evidence type="ECO:0000256" key="6">
    <source>
        <dbReference type="ARBA" id="ARBA00022692"/>
    </source>
</evidence>
<evidence type="ECO:0000256" key="4">
    <source>
        <dbReference type="ARBA" id="ARBA00022475"/>
    </source>
</evidence>
<feature type="transmembrane region" description="Helical" evidence="9">
    <location>
        <begin position="66"/>
        <end position="92"/>
    </location>
</feature>
<dbReference type="HOGENOM" id="CLU_016047_1_2_9"/>
<evidence type="ECO:0000256" key="7">
    <source>
        <dbReference type="ARBA" id="ARBA00022989"/>
    </source>
</evidence>
<dbReference type="Pfam" id="PF00528">
    <property type="entry name" value="BPD_transp_1"/>
    <property type="match status" value="1"/>
</dbReference>
<dbReference type="PANTHER" id="PTHR32243:SF50">
    <property type="entry name" value="MALTOSE_MALTODEXTRIN TRANSPORT SYSTEM PERMEASE PROTEIN MALG"/>
    <property type="match status" value="1"/>
</dbReference>
<dbReference type="GO" id="GO:0005886">
    <property type="term" value="C:plasma membrane"/>
    <property type="evidence" value="ECO:0007669"/>
    <property type="project" value="UniProtKB-SubCell"/>
</dbReference>
<dbReference type="STRING" id="29343.CCDG5_1259"/>
<name>A0A078KPN7_9FIRM</name>
<dbReference type="KEGG" id="ccel:CCDG5_1259"/>
<feature type="transmembrane region" description="Helical" evidence="9">
    <location>
        <begin position="238"/>
        <end position="259"/>
    </location>
</feature>
<keyword evidence="8 9" id="KW-0472">Membrane</keyword>
<dbReference type="SUPFAM" id="SSF161098">
    <property type="entry name" value="MetI-like"/>
    <property type="match status" value="1"/>
</dbReference>
<dbReference type="Proteomes" id="UP000032431">
    <property type="component" value="Chromosome I"/>
</dbReference>
<evidence type="ECO:0000256" key="9">
    <source>
        <dbReference type="RuleBase" id="RU363032"/>
    </source>
</evidence>
<comment type="similarity">
    <text evidence="2">Belongs to the binding-protein-dependent transport system permease family. MalFG subfamily.</text>
</comment>
<keyword evidence="6 9" id="KW-0812">Transmembrane</keyword>
<dbReference type="InterPro" id="IPR000515">
    <property type="entry name" value="MetI-like"/>
</dbReference>
<keyword evidence="4" id="KW-1003">Cell membrane</keyword>
<evidence type="ECO:0000313" key="11">
    <source>
        <dbReference type="EMBL" id="CDZ24373.1"/>
    </source>
</evidence>
<reference evidence="12" key="1">
    <citation type="submission" date="2014-07" db="EMBL/GenBank/DDBJ databases">
        <authorList>
            <person name="Wibberg D."/>
        </authorList>
    </citation>
    <scope>NUCLEOTIDE SEQUENCE [LARGE SCALE GENOMIC DNA]</scope>
    <source>
        <strain evidence="12">DG5</strain>
    </source>
</reference>
<dbReference type="CDD" id="cd06261">
    <property type="entry name" value="TM_PBP2"/>
    <property type="match status" value="1"/>
</dbReference>
<evidence type="ECO:0000259" key="10">
    <source>
        <dbReference type="PROSITE" id="PS50928"/>
    </source>
</evidence>
<gene>
    <name evidence="11" type="ORF">CCDG5_1259</name>
</gene>
<evidence type="ECO:0000256" key="3">
    <source>
        <dbReference type="ARBA" id="ARBA00022448"/>
    </source>
</evidence>
<keyword evidence="12" id="KW-1185">Reference proteome</keyword>
<evidence type="ECO:0000256" key="2">
    <source>
        <dbReference type="ARBA" id="ARBA00009047"/>
    </source>
</evidence>